<name>D8R1Z1_SELML</name>
<accession>D8R1Z1</accession>
<sequence>LSGLLNFTDGLWSSTSSERILTFTTNHIEELDGSMVMHTTSPTAIPLPSRCWLGRTWTLTTIIYFQGSRSLSAR</sequence>
<reference evidence="1 2" key="1">
    <citation type="journal article" date="2011" name="Science">
        <title>The Selaginella genome identifies genetic changes associated with the evolution of vascular plants.</title>
        <authorList>
            <person name="Banks J.A."/>
            <person name="Nishiyama T."/>
            <person name="Hasebe M."/>
            <person name="Bowman J.L."/>
            <person name="Gribskov M."/>
            <person name="dePamphilis C."/>
            <person name="Albert V.A."/>
            <person name="Aono N."/>
            <person name="Aoyama T."/>
            <person name="Ambrose B.A."/>
            <person name="Ashton N.W."/>
            <person name="Axtell M.J."/>
            <person name="Barker E."/>
            <person name="Barker M.S."/>
            <person name="Bennetzen J.L."/>
            <person name="Bonawitz N.D."/>
            <person name="Chapple C."/>
            <person name="Cheng C."/>
            <person name="Correa L.G."/>
            <person name="Dacre M."/>
            <person name="DeBarry J."/>
            <person name="Dreyer I."/>
            <person name="Elias M."/>
            <person name="Engstrom E.M."/>
            <person name="Estelle M."/>
            <person name="Feng L."/>
            <person name="Finet C."/>
            <person name="Floyd S.K."/>
            <person name="Frommer W.B."/>
            <person name="Fujita T."/>
            <person name="Gramzow L."/>
            <person name="Gutensohn M."/>
            <person name="Harholt J."/>
            <person name="Hattori M."/>
            <person name="Heyl A."/>
            <person name="Hirai T."/>
            <person name="Hiwatashi Y."/>
            <person name="Ishikawa M."/>
            <person name="Iwata M."/>
            <person name="Karol K.G."/>
            <person name="Koehler B."/>
            <person name="Kolukisaoglu U."/>
            <person name="Kubo M."/>
            <person name="Kurata T."/>
            <person name="Lalonde S."/>
            <person name="Li K."/>
            <person name="Li Y."/>
            <person name="Litt A."/>
            <person name="Lyons E."/>
            <person name="Manning G."/>
            <person name="Maruyama T."/>
            <person name="Michael T.P."/>
            <person name="Mikami K."/>
            <person name="Miyazaki S."/>
            <person name="Morinaga S."/>
            <person name="Murata T."/>
            <person name="Mueller-Roeber B."/>
            <person name="Nelson D.R."/>
            <person name="Obara M."/>
            <person name="Oguri Y."/>
            <person name="Olmstead R.G."/>
            <person name="Onodera N."/>
            <person name="Petersen B.L."/>
            <person name="Pils B."/>
            <person name="Prigge M."/>
            <person name="Rensing S.A."/>
            <person name="Riano-Pachon D.M."/>
            <person name="Roberts A.W."/>
            <person name="Sato Y."/>
            <person name="Scheller H.V."/>
            <person name="Schulz B."/>
            <person name="Schulz C."/>
            <person name="Shakirov E.V."/>
            <person name="Shibagaki N."/>
            <person name="Shinohara N."/>
            <person name="Shippen D.E."/>
            <person name="Soerensen I."/>
            <person name="Sotooka R."/>
            <person name="Sugimoto N."/>
            <person name="Sugita M."/>
            <person name="Sumikawa N."/>
            <person name="Tanurdzic M."/>
            <person name="Theissen G."/>
            <person name="Ulvskov P."/>
            <person name="Wakazuki S."/>
            <person name="Weng J.K."/>
            <person name="Willats W.W."/>
            <person name="Wipf D."/>
            <person name="Wolf P.G."/>
            <person name="Yang L."/>
            <person name="Zimmer A.D."/>
            <person name="Zhu Q."/>
            <person name="Mitros T."/>
            <person name="Hellsten U."/>
            <person name="Loque D."/>
            <person name="Otillar R."/>
            <person name="Salamov A."/>
            <person name="Schmutz J."/>
            <person name="Shapiro H."/>
            <person name="Lindquist E."/>
            <person name="Lucas S."/>
            <person name="Rokhsar D."/>
            <person name="Grigoriev I.V."/>
        </authorList>
    </citation>
    <scope>NUCLEOTIDE SEQUENCE [LARGE SCALE GENOMIC DNA]</scope>
</reference>
<dbReference type="AlphaFoldDB" id="D8R1Z1"/>
<evidence type="ECO:0000313" key="2">
    <source>
        <dbReference type="Proteomes" id="UP000001514"/>
    </source>
</evidence>
<proteinExistence type="predicted"/>
<dbReference type="Proteomes" id="UP000001514">
    <property type="component" value="Unassembled WGS sequence"/>
</dbReference>
<dbReference type="HOGENOM" id="CLU_2692448_0_0_1"/>
<dbReference type="InParanoid" id="D8R1Z1"/>
<dbReference type="OrthoDB" id="10251412at2759"/>
<organism evidence="2">
    <name type="scientific">Selaginella moellendorffii</name>
    <name type="common">Spikemoss</name>
    <dbReference type="NCBI Taxonomy" id="88036"/>
    <lineage>
        <taxon>Eukaryota</taxon>
        <taxon>Viridiplantae</taxon>
        <taxon>Streptophyta</taxon>
        <taxon>Embryophyta</taxon>
        <taxon>Tracheophyta</taxon>
        <taxon>Lycopodiopsida</taxon>
        <taxon>Selaginellales</taxon>
        <taxon>Selaginellaceae</taxon>
        <taxon>Selaginella</taxon>
    </lineage>
</organism>
<protein>
    <submittedName>
        <fullName evidence="1">Uncharacterized protein</fullName>
    </submittedName>
</protein>
<dbReference type="EMBL" id="GL377570">
    <property type="protein sequence ID" value="EFJ33638.1"/>
    <property type="molecule type" value="Genomic_DNA"/>
</dbReference>
<gene>
    <name evidence="1" type="ORF">SELMODRAFT_83001</name>
</gene>
<feature type="non-terminal residue" evidence="1">
    <location>
        <position position="1"/>
    </location>
</feature>
<keyword evidence="2" id="KW-1185">Reference proteome</keyword>
<evidence type="ECO:0000313" key="1">
    <source>
        <dbReference type="EMBL" id="EFJ33638.1"/>
    </source>
</evidence>
<dbReference type="STRING" id="88036.D8R1Z1"/>
<dbReference type="KEGG" id="smo:SELMODRAFT_83001"/>